<dbReference type="PROSITE" id="PS00141">
    <property type="entry name" value="ASP_PROTEASE"/>
    <property type="match status" value="2"/>
</dbReference>
<evidence type="ECO:0000313" key="10">
    <source>
        <dbReference type="Proteomes" id="UP000836841"/>
    </source>
</evidence>
<dbReference type="SUPFAM" id="SSF50630">
    <property type="entry name" value="Acid proteases"/>
    <property type="match status" value="1"/>
</dbReference>
<dbReference type="InterPro" id="IPR051708">
    <property type="entry name" value="Plant_Aspart_Prot_A1"/>
</dbReference>
<dbReference type="GO" id="GO:0004190">
    <property type="term" value="F:aspartic-type endopeptidase activity"/>
    <property type="evidence" value="ECO:0007669"/>
    <property type="project" value="UniProtKB-KW"/>
</dbReference>
<evidence type="ECO:0000259" key="8">
    <source>
        <dbReference type="PROSITE" id="PS51767"/>
    </source>
</evidence>
<dbReference type="FunFam" id="2.40.70.10:FF:000016">
    <property type="entry name" value="Probable aspartic protease At2g35615"/>
    <property type="match status" value="1"/>
</dbReference>
<feature type="domain" description="Peptidase A1" evidence="8">
    <location>
        <begin position="85"/>
        <end position="408"/>
    </location>
</feature>
<keyword evidence="2" id="KW-0645">Protease</keyword>
<dbReference type="InterPro" id="IPR021109">
    <property type="entry name" value="Peptidase_aspartic_dom_sf"/>
</dbReference>
<evidence type="ECO:0000256" key="1">
    <source>
        <dbReference type="ARBA" id="ARBA00007447"/>
    </source>
</evidence>
<dbReference type="GO" id="GO:0006508">
    <property type="term" value="P:proteolysis"/>
    <property type="evidence" value="ECO:0007669"/>
    <property type="project" value="UniProtKB-KW"/>
</dbReference>
<comment type="similarity">
    <text evidence="1">Belongs to the peptidase A1 family.</text>
</comment>
<dbReference type="InterPro" id="IPR034161">
    <property type="entry name" value="Pepsin-like_plant"/>
</dbReference>
<dbReference type="CDD" id="cd05476">
    <property type="entry name" value="pepsin_A_like_plant"/>
    <property type="match status" value="1"/>
</dbReference>
<dbReference type="GO" id="GO:0005576">
    <property type="term" value="C:extracellular region"/>
    <property type="evidence" value="ECO:0007669"/>
    <property type="project" value="TreeGrafter"/>
</dbReference>
<proteinExistence type="inferred from homology"/>
<dbReference type="PROSITE" id="PS51767">
    <property type="entry name" value="PEPTIDASE_A1"/>
    <property type="match status" value="1"/>
</dbReference>
<evidence type="ECO:0000256" key="6">
    <source>
        <dbReference type="ARBA" id="ARBA00023180"/>
    </source>
</evidence>
<dbReference type="PANTHER" id="PTHR47967:SF79">
    <property type="entry name" value="ASPARTYL PROTEASE FAMILY PROTEIN"/>
    <property type="match status" value="1"/>
</dbReference>
<dbReference type="Pfam" id="PF14543">
    <property type="entry name" value="TAXi_N"/>
    <property type="match status" value="1"/>
</dbReference>
<dbReference type="InterPro" id="IPR032861">
    <property type="entry name" value="TAXi_N"/>
</dbReference>
<gene>
    <name evidence="9" type="ORF">TAV2_LOCUS1202</name>
</gene>
<dbReference type="AlphaFoldDB" id="A0AAU9R9W6"/>
<keyword evidence="4" id="KW-0064">Aspartyl protease</keyword>
<evidence type="ECO:0000313" key="9">
    <source>
        <dbReference type="EMBL" id="CAH2034733.1"/>
    </source>
</evidence>
<evidence type="ECO:0000256" key="5">
    <source>
        <dbReference type="ARBA" id="ARBA00022801"/>
    </source>
</evidence>
<keyword evidence="5" id="KW-0378">Hydrolase</keyword>
<accession>A0AAU9R9W6</accession>
<keyword evidence="3 7" id="KW-0732">Signal</keyword>
<dbReference type="InterPro" id="IPR001969">
    <property type="entry name" value="Aspartic_peptidase_AS"/>
</dbReference>
<sequence length="415" mass="44316">MAKQTLLYCSLLAIFIFMAPSSSAHQKTLTVELIHRDSPRSPLFNPLHIVSDRLNAAFLRSISRSQHFSTKTDILSGLVGNDGEYFMAMSIGTPPLKVMALADTGSDLTWIQCKPCQRCYEQDGPIFDRNQSSTYKTEPCVSKACQELSIFKDGCDQSRNICKYQYSYGGGSSTKGDVATETLSIGSSSLSFPGTIIGCSYNNVGTFEQAGSGIIGLGGGPLSLISQLGSSIGKKFSYCLSYPSSTSNGTNVLNLGTNSIPSNPSKAITVGKTNLPYTGGGGRSGVNDAGNIIVDSGTTFTMIDSSFYDDFVTAVEKSATGVKRVSDPQGLLPYCFKSVDKTATVPEITMHFKDADVKLNLGNAYVKTSADTVCLTIVPATGVAIYGNMIQMGFRVGFNLETKTVSFQPMDSCRV</sequence>
<name>A0AAU9R9W6_THLAR</name>
<dbReference type="Gene3D" id="2.40.70.10">
    <property type="entry name" value="Acid Proteases"/>
    <property type="match status" value="2"/>
</dbReference>
<protein>
    <recommendedName>
        <fullName evidence="8">Peptidase A1 domain-containing protein</fullName>
    </recommendedName>
</protein>
<dbReference type="PANTHER" id="PTHR47967">
    <property type="entry name" value="OS07G0603500 PROTEIN-RELATED"/>
    <property type="match status" value="1"/>
</dbReference>
<reference evidence="9 10" key="1">
    <citation type="submission" date="2022-03" db="EMBL/GenBank/DDBJ databases">
        <authorList>
            <person name="Nunn A."/>
            <person name="Chopra R."/>
            <person name="Nunn A."/>
            <person name="Contreras Garrido A."/>
        </authorList>
    </citation>
    <scope>NUCLEOTIDE SEQUENCE [LARGE SCALE GENOMIC DNA]</scope>
</reference>
<evidence type="ECO:0000256" key="7">
    <source>
        <dbReference type="SAM" id="SignalP"/>
    </source>
</evidence>
<dbReference type="Proteomes" id="UP000836841">
    <property type="component" value="Chromosome 1"/>
</dbReference>
<feature type="chain" id="PRO_5043796061" description="Peptidase A1 domain-containing protein" evidence="7">
    <location>
        <begin position="25"/>
        <end position="415"/>
    </location>
</feature>
<dbReference type="InterPro" id="IPR032799">
    <property type="entry name" value="TAXi_C"/>
</dbReference>
<keyword evidence="6" id="KW-0325">Glycoprotein</keyword>
<dbReference type="InterPro" id="IPR033121">
    <property type="entry name" value="PEPTIDASE_A1"/>
</dbReference>
<dbReference type="Pfam" id="PF14541">
    <property type="entry name" value="TAXi_C"/>
    <property type="match status" value="1"/>
</dbReference>
<evidence type="ECO:0000256" key="4">
    <source>
        <dbReference type="ARBA" id="ARBA00022750"/>
    </source>
</evidence>
<feature type="signal peptide" evidence="7">
    <location>
        <begin position="1"/>
        <end position="24"/>
    </location>
</feature>
<organism evidence="9 10">
    <name type="scientific">Thlaspi arvense</name>
    <name type="common">Field penny-cress</name>
    <dbReference type="NCBI Taxonomy" id="13288"/>
    <lineage>
        <taxon>Eukaryota</taxon>
        <taxon>Viridiplantae</taxon>
        <taxon>Streptophyta</taxon>
        <taxon>Embryophyta</taxon>
        <taxon>Tracheophyta</taxon>
        <taxon>Spermatophyta</taxon>
        <taxon>Magnoliopsida</taxon>
        <taxon>eudicotyledons</taxon>
        <taxon>Gunneridae</taxon>
        <taxon>Pentapetalae</taxon>
        <taxon>rosids</taxon>
        <taxon>malvids</taxon>
        <taxon>Brassicales</taxon>
        <taxon>Brassicaceae</taxon>
        <taxon>Thlaspideae</taxon>
        <taxon>Thlaspi</taxon>
    </lineage>
</organism>
<evidence type="ECO:0000256" key="3">
    <source>
        <dbReference type="ARBA" id="ARBA00022729"/>
    </source>
</evidence>
<evidence type="ECO:0000256" key="2">
    <source>
        <dbReference type="ARBA" id="ARBA00022670"/>
    </source>
</evidence>
<keyword evidence="10" id="KW-1185">Reference proteome</keyword>
<dbReference type="EMBL" id="OU466857">
    <property type="protein sequence ID" value="CAH2034733.1"/>
    <property type="molecule type" value="Genomic_DNA"/>
</dbReference>